<dbReference type="SUPFAM" id="SSF52540">
    <property type="entry name" value="P-loop containing nucleoside triphosphate hydrolases"/>
    <property type="match status" value="1"/>
</dbReference>
<dbReference type="Gene3D" id="3.30.1370.50">
    <property type="entry name" value="R3H-like domain"/>
    <property type="match status" value="1"/>
</dbReference>
<evidence type="ECO:0000256" key="27">
    <source>
        <dbReference type="ARBA" id="ARBA00060343"/>
    </source>
</evidence>
<dbReference type="GO" id="GO:0003677">
    <property type="term" value="F:DNA binding"/>
    <property type="evidence" value="ECO:0007669"/>
    <property type="project" value="UniProtKB-KW"/>
</dbReference>
<keyword evidence="9" id="KW-0479">Metal-binding</keyword>
<evidence type="ECO:0000256" key="20">
    <source>
        <dbReference type="ARBA" id="ARBA00023159"/>
    </source>
</evidence>
<reference evidence="35" key="2">
    <citation type="submission" date="2025-09" db="UniProtKB">
        <authorList>
            <consortium name="Ensembl"/>
        </authorList>
    </citation>
    <scope>IDENTIFICATION</scope>
</reference>
<protein>
    <recommendedName>
        <fullName evidence="29">DNA-binding protein SMUBP-2</fullName>
        <ecNumber evidence="5">3.6.4.12</ecNumber>
        <ecNumber evidence="6">3.6.4.13</ecNumber>
    </recommendedName>
    <alternativeName>
        <fullName evidence="30">ATP-dependent helicase IGHMBP2</fullName>
    </alternativeName>
</protein>
<evidence type="ECO:0000256" key="23">
    <source>
        <dbReference type="ARBA" id="ARBA00023273"/>
    </source>
</evidence>
<dbReference type="GO" id="GO:0005634">
    <property type="term" value="C:nucleus"/>
    <property type="evidence" value="ECO:0007669"/>
    <property type="project" value="UniProtKB-SubCell"/>
</dbReference>
<keyword evidence="22" id="KW-0539">Nucleus</keyword>
<keyword evidence="7" id="KW-0963">Cytoplasm</keyword>
<feature type="compositionally biased region" description="Basic and acidic residues" evidence="32">
    <location>
        <begin position="953"/>
        <end position="992"/>
    </location>
</feature>
<evidence type="ECO:0000313" key="35">
    <source>
        <dbReference type="Ensembl" id="ENSOTSP00005100890.1"/>
    </source>
</evidence>
<evidence type="ECO:0000313" key="36">
    <source>
        <dbReference type="Proteomes" id="UP000694402"/>
    </source>
</evidence>
<dbReference type="InterPro" id="IPR041677">
    <property type="entry name" value="DNA2/NAM7_AAA_11"/>
</dbReference>
<feature type="region of interest" description="Disordered" evidence="32">
    <location>
        <begin position="755"/>
        <end position="793"/>
    </location>
</feature>
<dbReference type="Pfam" id="PF01428">
    <property type="entry name" value="zf-AN1"/>
    <property type="match status" value="1"/>
</dbReference>
<keyword evidence="23" id="KW-0966">Cell projection</keyword>
<dbReference type="Pfam" id="PF13087">
    <property type="entry name" value="AAA_12"/>
    <property type="match status" value="1"/>
</dbReference>
<dbReference type="InterPro" id="IPR027417">
    <property type="entry name" value="P-loop_NTPase"/>
</dbReference>
<evidence type="ECO:0000256" key="11">
    <source>
        <dbReference type="ARBA" id="ARBA00022771"/>
    </source>
</evidence>
<dbReference type="InterPro" id="IPR041679">
    <property type="entry name" value="DNA2/NAM7-like_C"/>
</dbReference>
<dbReference type="AlphaFoldDB" id="A0A8C8JZ34"/>
<feature type="domain" description="R3H" evidence="34">
    <location>
        <begin position="710"/>
        <end position="774"/>
    </location>
</feature>
<keyword evidence="13" id="KW-0347">Helicase</keyword>
<evidence type="ECO:0000256" key="26">
    <source>
        <dbReference type="ARBA" id="ARBA00049390"/>
    </source>
</evidence>
<evidence type="ECO:0000256" key="31">
    <source>
        <dbReference type="PROSITE-ProRule" id="PRU00449"/>
    </source>
</evidence>
<dbReference type="SMART" id="SM00154">
    <property type="entry name" value="ZnF_AN1"/>
    <property type="match status" value="1"/>
</dbReference>
<keyword evidence="24" id="KW-0687">Ribonucleoprotein</keyword>
<keyword evidence="10" id="KW-0547">Nucleotide-binding</keyword>
<evidence type="ECO:0000256" key="6">
    <source>
        <dbReference type="ARBA" id="ARBA00012552"/>
    </source>
</evidence>
<dbReference type="FunFam" id="3.30.1370.50:FF:000002">
    <property type="entry name" value="Immunoglobulin mu DNA-binding protein 2"/>
    <property type="match status" value="1"/>
</dbReference>
<dbReference type="GO" id="GO:0000049">
    <property type="term" value="F:tRNA binding"/>
    <property type="evidence" value="ECO:0007669"/>
    <property type="project" value="UniProtKB-KW"/>
</dbReference>
<evidence type="ECO:0000256" key="8">
    <source>
        <dbReference type="ARBA" id="ARBA00022555"/>
    </source>
</evidence>
<keyword evidence="11 31" id="KW-0863">Zinc-finger</keyword>
<dbReference type="InterPro" id="IPR034072">
    <property type="entry name" value="R3H_Smubp-2"/>
</dbReference>
<evidence type="ECO:0000256" key="13">
    <source>
        <dbReference type="ARBA" id="ARBA00022806"/>
    </source>
</evidence>
<feature type="compositionally biased region" description="Basic and acidic residues" evidence="32">
    <location>
        <begin position="824"/>
        <end position="842"/>
    </location>
</feature>
<evidence type="ECO:0000259" key="33">
    <source>
        <dbReference type="PROSITE" id="PS51039"/>
    </source>
</evidence>
<comment type="catalytic activity">
    <reaction evidence="25">
        <text>ATP + H2O = ADP + phosphate + H(+)</text>
        <dbReference type="Rhea" id="RHEA:13065"/>
        <dbReference type="ChEBI" id="CHEBI:15377"/>
        <dbReference type="ChEBI" id="CHEBI:15378"/>
        <dbReference type="ChEBI" id="CHEBI:30616"/>
        <dbReference type="ChEBI" id="CHEBI:43474"/>
        <dbReference type="ChEBI" id="CHEBI:456216"/>
        <dbReference type="EC" id="3.6.4.12"/>
    </reaction>
    <physiologicalReaction direction="left-to-right" evidence="25">
        <dbReference type="Rhea" id="RHEA:13066"/>
    </physiologicalReaction>
</comment>
<comment type="subcellular location">
    <subcellularLocation>
        <location evidence="2">Cell projection</location>
        <location evidence="2">Axon</location>
    </subcellularLocation>
    <subcellularLocation>
        <location evidence="3">Cytoplasm</location>
    </subcellularLocation>
    <subcellularLocation>
        <location evidence="1">Nucleus</location>
    </subcellularLocation>
</comment>
<comment type="catalytic activity">
    <reaction evidence="26">
        <text>ATP + H2O = ADP + phosphate + H(+)</text>
        <dbReference type="Rhea" id="RHEA:13065"/>
        <dbReference type="ChEBI" id="CHEBI:15377"/>
        <dbReference type="ChEBI" id="CHEBI:15378"/>
        <dbReference type="ChEBI" id="CHEBI:30616"/>
        <dbReference type="ChEBI" id="CHEBI:43474"/>
        <dbReference type="ChEBI" id="CHEBI:456216"/>
        <dbReference type="EC" id="3.6.4.13"/>
    </reaction>
    <physiologicalReaction direction="left-to-right" evidence="26">
        <dbReference type="Rhea" id="RHEA:13066"/>
    </physiologicalReaction>
</comment>
<evidence type="ECO:0000256" key="14">
    <source>
        <dbReference type="ARBA" id="ARBA00022833"/>
    </source>
</evidence>
<dbReference type="Gene3D" id="2.40.30.270">
    <property type="match status" value="1"/>
</dbReference>
<dbReference type="Ensembl" id="ENSOTST00005109131.2">
    <property type="protein sequence ID" value="ENSOTSP00005100890.1"/>
    <property type="gene ID" value="ENSOTSG00005046236.2"/>
</dbReference>
<dbReference type="GO" id="GO:0008270">
    <property type="term" value="F:zinc ion binding"/>
    <property type="evidence" value="ECO:0007669"/>
    <property type="project" value="UniProtKB-KW"/>
</dbReference>
<feature type="compositionally biased region" description="Polar residues" evidence="32">
    <location>
        <begin position="768"/>
        <end position="778"/>
    </location>
</feature>
<dbReference type="Gene3D" id="3.40.50.300">
    <property type="entry name" value="P-loop containing nucleotide triphosphate hydrolases"/>
    <property type="match status" value="2"/>
</dbReference>
<evidence type="ECO:0000256" key="19">
    <source>
        <dbReference type="ARBA" id="ARBA00023125"/>
    </source>
</evidence>
<dbReference type="FunFam" id="4.10.1110.10:FF:000002">
    <property type="entry name" value="Immunoglobulin mu DNA-binding protein 2"/>
    <property type="match status" value="1"/>
</dbReference>
<evidence type="ECO:0000256" key="5">
    <source>
        <dbReference type="ARBA" id="ARBA00012551"/>
    </source>
</evidence>
<evidence type="ECO:0000256" key="16">
    <source>
        <dbReference type="ARBA" id="ARBA00022884"/>
    </source>
</evidence>
<dbReference type="Pfam" id="PF21138">
    <property type="entry name" value="SMUBP-2_HCS1_1B"/>
    <property type="match status" value="1"/>
</dbReference>
<dbReference type="FunFam" id="3.40.50.300:FF:001171">
    <property type="entry name" value="DNA-binding protein SMUBP-2"/>
    <property type="match status" value="1"/>
</dbReference>
<keyword evidence="36" id="KW-1185">Reference proteome</keyword>
<dbReference type="InterPro" id="IPR001374">
    <property type="entry name" value="R3H_dom"/>
</dbReference>
<dbReference type="CDD" id="cd18044">
    <property type="entry name" value="DEXXQc_SMUBP2"/>
    <property type="match status" value="1"/>
</dbReference>
<dbReference type="CDD" id="cd18808">
    <property type="entry name" value="SF1_C_Upf1"/>
    <property type="match status" value="1"/>
</dbReference>
<evidence type="ECO:0000256" key="25">
    <source>
        <dbReference type="ARBA" id="ARBA00048432"/>
    </source>
</evidence>
<sequence length="992" mass="109387">RVRESFVRISCSECFLLFCTCRLWQENVSLKDLQSKGVCLLKLQIGSQSTGLYGRSLLLLEPRKHMGVSVLPSNNFGPGDIVGLYDLDGCKPSSQLCTGVVTRISQSAVTVACEDSPDGLNLDTDALYNLMKLANDVTYKRMKKALNTLNGYSSGPASDLISVLFGYSEPGSISQPNDLSFLNSGLDESQRQAVSFALSQREVAVIHGPPGTGKTTTVVEIILQVVKRGQKVLCCAGSNVAVDNLVERLAKAKAKVLRLGHPARLLESIQKHSLDAVLAHSDNTNIIADIRKDIDKAFMGMKKMNDKRDRIHLKREVGELRKELRTREATAIAEVLKRADVVLATNTGANDGGPLKNLPVDHFDWVVIDECAQALESSCWIALLRGRKCILAGDYKQLPPTIKSHTAASKGLSVSLMERLILKYGDSVVRMLTVQYRMNSNIMTWASEQMYQGQLVAHSSVEKHLLKDLPGVASVEETSTPLLLIDTAGCGLSEMEVTDDQSKGNQGEVDIVELHIKALTEAGVKPKDIAVIAPYNLQVDLLRQRLSARHPDLEIKSVDGFQGREKEAVVLTLVRSNRKGEIGFLAEDRRINVAVTRARRHLALVCDTQTVQTHGFLKTLIDHMTQHGDVRTAFEYLQDIVPQNYTRDHRDTKSNNTKATASSSTSNKQKGRGQAGSKVEPGHKRTSGNPGTHSQARRSTPTEEEQRLTQIKYLEIKNQVEWFLQDPDQTELRFPSTLNSHDRLLVHQVAEELGLNHESQGEGKDRSITVSRPPTGSNEAGEEEDVTGPPVGQPAAVLEEESVTGPPVGQPAADLKTLHLERMRREQKKREQKIEQEKHLDTIRTAGQTQTAKKTKAKGKTKKTKAGACEIAAAATADADFDTLIDAVVKAERVCSFVKCKTLVIHLGQLCLFCNRQYCLGHHIPEVHGCGDQARANARMRISKEGVLYAGSGHKDKSVDPNKKAYLHRKLDSKLKDMEKQRKTKPKESDNN</sequence>
<dbReference type="InterPro" id="IPR036867">
    <property type="entry name" value="R3H_dom_sf"/>
</dbReference>
<dbReference type="InterPro" id="IPR000058">
    <property type="entry name" value="Znf_AN1"/>
</dbReference>
<keyword evidence="21" id="KW-0804">Transcription</keyword>
<feature type="region of interest" description="Disordered" evidence="32">
    <location>
        <begin position="824"/>
        <end position="859"/>
    </location>
</feature>
<dbReference type="EC" id="3.6.4.12" evidence="5"/>
<dbReference type="PROSITE" id="PS51061">
    <property type="entry name" value="R3H"/>
    <property type="match status" value="1"/>
</dbReference>
<dbReference type="EC" id="3.6.4.13" evidence="6"/>
<keyword evidence="16" id="KW-0694">RNA-binding</keyword>
<feature type="domain" description="AN1-type" evidence="33">
    <location>
        <begin position="889"/>
        <end position="938"/>
    </location>
</feature>
<dbReference type="Proteomes" id="UP000694402">
    <property type="component" value="Unassembled WGS sequence"/>
</dbReference>
<keyword evidence="8" id="KW-0820">tRNA-binding</keyword>
<keyword evidence="19" id="KW-0238">DNA-binding</keyword>
<evidence type="ECO:0000256" key="30">
    <source>
        <dbReference type="ARBA" id="ARBA00082678"/>
    </source>
</evidence>
<evidence type="ECO:0000256" key="17">
    <source>
        <dbReference type="ARBA" id="ARBA00022990"/>
    </source>
</evidence>
<dbReference type="Gene3D" id="4.10.1110.10">
    <property type="entry name" value="AN1-like Zinc finger"/>
    <property type="match status" value="1"/>
</dbReference>
<keyword evidence="14" id="KW-0862">Zinc</keyword>
<dbReference type="InterPro" id="IPR048761">
    <property type="entry name" value="SMUBP-2_HCS1_1B"/>
</dbReference>
<dbReference type="SUPFAM" id="SSF82708">
    <property type="entry name" value="R3H domain"/>
    <property type="match status" value="1"/>
</dbReference>
<dbReference type="SMART" id="SM00382">
    <property type="entry name" value="AAA"/>
    <property type="match status" value="1"/>
</dbReference>
<reference evidence="35" key="1">
    <citation type="submission" date="2025-08" db="UniProtKB">
        <authorList>
            <consortium name="Ensembl"/>
        </authorList>
    </citation>
    <scope>IDENTIFICATION</scope>
</reference>
<dbReference type="NCBIfam" id="TIGR00376">
    <property type="entry name" value="IGHMBP2 family helicase"/>
    <property type="match status" value="1"/>
</dbReference>
<dbReference type="SMART" id="SM00487">
    <property type="entry name" value="DEXDc"/>
    <property type="match status" value="1"/>
</dbReference>
<dbReference type="InterPro" id="IPR014001">
    <property type="entry name" value="Helicase_ATP-bd"/>
</dbReference>
<evidence type="ECO:0000259" key="34">
    <source>
        <dbReference type="PROSITE" id="PS51061"/>
    </source>
</evidence>
<accession>A0A8C8JZ34</accession>
<dbReference type="Pfam" id="PF01424">
    <property type="entry name" value="R3H"/>
    <property type="match status" value="1"/>
</dbReference>
<dbReference type="InterPro" id="IPR003593">
    <property type="entry name" value="AAA+_ATPase"/>
</dbReference>
<comment type="function">
    <text evidence="27">5' to 3' helicase that unwinds RNA and DNA duplexes in an ATP-dependent reaction. Specific to 5'-phosphorylated single-stranded guanine-rich sequences. May play a role in RNA metabolism, ribosome biogenesis or initiation of translation. May play a role in regulation of transcription. Interacts with tRNA-Tyr.</text>
</comment>
<dbReference type="GO" id="GO:0043139">
    <property type="term" value="F:5'-3' DNA helicase activity"/>
    <property type="evidence" value="ECO:0007669"/>
    <property type="project" value="TreeGrafter"/>
</dbReference>
<keyword evidence="18" id="KW-0805">Transcription regulation</keyword>
<dbReference type="GO" id="GO:0030424">
    <property type="term" value="C:axon"/>
    <property type="evidence" value="ECO:0007669"/>
    <property type="project" value="UniProtKB-SubCell"/>
</dbReference>
<dbReference type="SUPFAM" id="SSF118310">
    <property type="entry name" value="AN1-like Zinc finger"/>
    <property type="match status" value="1"/>
</dbReference>
<evidence type="ECO:0000256" key="2">
    <source>
        <dbReference type="ARBA" id="ARBA00004489"/>
    </source>
</evidence>
<dbReference type="InterPro" id="IPR050534">
    <property type="entry name" value="Coronavir_polyprotein_1ab"/>
</dbReference>
<comment type="subunit">
    <text evidence="28">Homooligomer. Interacts with RUVBL1. Interacts with RUVBL2. Interacts with GTF3C1. Interacts with ABT1. Interacts with ribosomes.</text>
</comment>
<keyword evidence="20" id="KW-0010">Activator</keyword>
<comment type="similarity">
    <text evidence="4">Belongs to the DNA2/NAM7 helicase family.</text>
</comment>
<dbReference type="GO" id="GO:0003724">
    <property type="term" value="F:RNA helicase activity"/>
    <property type="evidence" value="ECO:0007669"/>
    <property type="project" value="UniProtKB-EC"/>
</dbReference>
<proteinExistence type="inferred from homology"/>
<dbReference type="Pfam" id="PF13086">
    <property type="entry name" value="AAA_11"/>
    <property type="match status" value="1"/>
</dbReference>
<evidence type="ECO:0000256" key="28">
    <source>
        <dbReference type="ARBA" id="ARBA00065318"/>
    </source>
</evidence>
<dbReference type="PANTHER" id="PTHR43788:SF8">
    <property type="entry name" value="DNA-BINDING PROTEIN SMUBP-2"/>
    <property type="match status" value="1"/>
</dbReference>
<evidence type="ECO:0000256" key="7">
    <source>
        <dbReference type="ARBA" id="ARBA00022490"/>
    </source>
</evidence>
<keyword evidence="12" id="KW-0378">Hydrolase</keyword>
<dbReference type="FunFam" id="2.40.30.270:FF:000001">
    <property type="entry name" value="Immunoglobulin mu DNA-binding protein 2"/>
    <property type="match status" value="1"/>
</dbReference>
<keyword evidence="17" id="KW-0007">Acetylation</keyword>
<dbReference type="SMART" id="SM00393">
    <property type="entry name" value="R3H"/>
    <property type="match status" value="1"/>
</dbReference>
<evidence type="ECO:0000256" key="18">
    <source>
        <dbReference type="ARBA" id="ARBA00023015"/>
    </source>
</evidence>
<evidence type="ECO:0000256" key="1">
    <source>
        <dbReference type="ARBA" id="ARBA00004123"/>
    </source>
</evidence>
<evidence type="ECO:0000256" key="24">
    <source>
        <dbReference type="ARBA" id="ARBA00023274"/>
    </source>
</evidence>
<feature type="region of interest" description="Disordered" evidence="32">
    <location>
        <begin position="951"/>
        <end position="992"/>
    </location>
</feature>
<evidence type="ECO:0000256" key="15">
    <source>
        <dbReference type="ARBA" id="ARBA00022840"/>
    </source>
</evidence>
<evidence type="ECO:0000256" key="32">
    <source>
        <dbReference type="SAM" id="MobiDB-lite"/>
    </source>
</evidence>
<evidence type="ECO:0000256" key="3">
    <source>
        <dbReference type="ARBA" id="ARBA00004496"/>
    </source>
</evidence>
<evidence type="ECO:0000256" key="22">
    <source>
        <dbReference type="ARBA" id="ARBA00023242"/>
    </source>
</evidence>
<dbReference type="GO" id="GO:0005524">
    <property type="term" value="F:ATP binding"/>
    <property type="evidence" value="ECO:0007669"/>
    <property type="project" value="UniProtKB-KW"/>
</dbReference>
<dbReference type="GO" id="GO:0016787">
    <property type="term" value="F:hydrolase activity"/>
    <property type="evidence" value="ECO:0007669"/>
    <property type="project" value="UniProtKB-KW"/>
</dbReference>
<dbReference type="PROSITE" id="PS51039">
    <property type="entry name" value="ZF_AN1"/>
    <property type="match status" value="1"/>
</dbReference>
<evidence type="ECO:0000256" key="29">
    <source>
        <dbReference type="ARBA" id="ARBA00074890"/>
    </source>
</evidence>
<evidence type="ECO:0000256" key="12">
    <source>
        <dbReference type="ARBA" id="ARBA00022801"/>
    </source>
</evidence>
<dbReference type="GO" id="GO:0005737">
    <property type="term" value="C:cytoplasm"/>
    <property type="evidence" value="ECO:0007669"/>
    <property type="project" value="UniProtKB-SubCell"/>
</dbReference>
<evidence type="ECO:0000256" key="21">
    <source>
        <dbReference type="ARBA" id="ARBA00023163"/>
    </source>
</evidence>
<keyword evidence="15" id="KW-0067">ATP-binding</keyword>
<dbReference type="CDD" id="cd02641">
    <property type="entry name" value="R3H_Smubp-2_like"/>
    <property type="match status" value="1"/>
</dbReference>
<dbReference type="InterPro" id="IPR047187">
    <property type="entry name" value="SF1_C_Upf1"/>
</dbReference>
<evidence type="ECO:0000256" key="9">
    <source>
        <dbReference type="ARBA" id="ARBA00022723"/>
    </source>
</evidence>
<dbReference type="InterPro" id="IPR004483">
    <property type="entry name" value="SMUBP-2/Hcs1-like"/>
</dbReference>
<dbReference type="FunFam" id="3.40.50.300:FF:001146">
    <property type="entry name" value="DNA-binding protein SMUBP-2 isoform X1"/>
    <property type="match status" value="1"/>
</dbReference>
<organism evidence="35 36">
    <name type="scientific">Oncorhynchus tshawytscha</name>
    <name type="common">Chinook salmon</name>
    <name type="synonym">Salmo tshawytscha</name>
    <dbReference type="NCBI Taxonomy" id="74940"/>
    <lineage>
        <taxon>Eukaryota</taxon>
        <taxon>Metazoa</taxon>
        <taxon>Chordata</taxon>
        <taxon>Craniata</taxon>
        <taxon>Vertebrata</taxon>
        <taxon>Euteleostomi</taxon>
        <taxon>Actinopterygii</taxon>
        <taxon>Neopterygii</taxon>
        <taxon>Teleostei</taxon>
        <taxon>Protacanthopterygii</taxon>
        <taxon>Salmoniformes</taxon>
        <taxon>Salmonidae</taxon>
        <taxon>Salmoninae</taxon>
        <taxon>Oncorhynchus</taxon>
    </lineage>
</organism>
<evidence type="ECO:0000256" key="10">
    <source>
        <dbReference type="ARBA" id="ARBA00022741"/>
    </source>
</evidence>
<feature type="compositionally biased region" description="Low complexity" evidence="32">
    <location>
        <begin position="654"/>
        <end position="668"/>
    </location>
</feature>
<dbReference type="InterPro" id="IPR035896">
    <property type="entry name" value="AN1-like_Znf"/>
</dbReference>
<gene>
    <name evidence="35" type="primary">IGHMBP2</name>
</gene>
<dbReference type="PANTHER" id="PTHR43788">
    <property type="entry name" value="DNA2/NAM7 HELICASE FAMILY MEMBER"/>
    <property type="match status" value="1"/>
</dbReference>
<feature type="compositionally biased region" description="Polar residues" evidence="32">
    <location>
        <begin position="687"/>
        <end position="699"/>
    </location>
</feature>
<dbReference type="GeneTree" id="ENSGT00930000151035"/>
<dbReference type="GO" id="GO:1990904">
    <property type="term" value="C:ribonucleoprotein complex"/>
    <property type="evidence" value="ECO:0007669"/>
    <property type="project" value="UniProtKB-KW"/>
</dbReference>
<name>A0A8C8JZ34_ONCTS</name>
<evidence type="ECO:0000256" key="4">
    <source>
        <dbReference type="ARBA" id="ARBA00007913"/>
    </source>
</evidence>
<feature type="region of interest" description="Disordered" evidence="32">
    <location>
        <begin position="645"/>
        <end position="706"/>
    </location>
</feature>